<dbReference type="InterPro" id="IPR001309">
    <property type="entry name" value="Pept_C14_p20"/>
</dbReference>
<proteinExistence type="evidence at transcript level"/>
<dbReference type="GO" id="GO:0006508">
    <property type="term" value="P:proteolysis"/>
    <property type="evidence" value="ECO:0007669"/>
    <property type="project" value="UniProtKB-KW"/>
</dbReference>
<dbReference type="PROSITE" id="PS50208">
    <property type="entry name" value="CASPASE_P20"/>
    <property type="match status" value="1"/>
</dbReference>
<dbReference type="InterPro" id="IPR015917">
    <property type="entry name" value="Pept_C14A"/>
</dbReference>
<dbReference type="PRINTS" id="PR00376">
    <property type="entry name" value="IL1BCENZYME"/>
</dbReference>
<evidence type="ECO:0000256" key="8">
    <source>
        <dbReference type="RuleBase" id="RU003971"/>
    </source>
</evidence>
<dbReference type="EMBL" id="EF114674">
    <property type="protein sequence ID" value="ABO38430.1"/>
    <property type="molecule type" value="mRNA"/>
</dbReference>
<evidence type="ECO:0000256" key="2">
    <source>
        <dbReference type="ARBA" id="ARBA00022670"/>
    </source>
</evidence>
<dbReference type="FunFam" id="3.40.50.1460:FF:000001">
    <property type="entry name" value="Caspase-3 preproprotein"/>
    <property type="match status" value="1"/>
</dbReference>
<sequence>MEETVNGGSQHDEPRGTNGQVGDPGSSETDAGGLGRTGMDGIPLGFARMSAERDAVRYNMSHKQRGHCAIFNHRHFDEHTGLGERNGTDRDRDQAQALFTNLGFQVTVHNNLRVYEIKEKLQDLAFDVNHSECDALVVVFMSHGEKDVLWGRDGTFNPDYLFENFKADQCPTLAGKPKLFFIQACRGEKLDAGTTLKQDDIDAGSQAYYKIPNAADFLECWSTVPGHYSWRNPANGSWFIQSLVKVLTQDSAHDDLLSMMTSVNRNLILNFESFCPYEQVMHRKKQAACIVSTLMRKVYFTPKY</sequence>
<feature type="region of interest" description="Disordered" evidence="9">
    <location>
        <begin position="1"/>
        <end position="39"/>
    </location>
</feature>
<evidence type="ECO:0000313" key="12">
    <source>
        <dbReference type="EMBL" id="ABO38430.1"/>
    </source>
</evidence>
<dbReference type="InterPro" id="IPR029030">
    <property type="entry name" value="Caspase-like_dom_sf"/>
</dbReference>
<dbReference type="GO" id="GO:0045751">
    <property type="term" value="P:negative regulation of Toll signaling pathway"/>
    <property type="evidence" value="ECO:0007669"/>
    <property type="project" value="UniProtKB-ARBA"/>
</dbReference>
<keyword evidence="4" id="KW-0378">Hydrolase</keyword>
<dbReference type="PANTHER" id="PTHR10454:SF232">
    <property type="entry name" value="AT03047P-RELATED"/>
    <property type="match status" value="1"/>
</dbReference>
<dbReference type="GO" id="GO:0043525">
    <property type="term" value="P:positive regulation of neuron apoptotic process"/>
    <property type="evidence" value="ECO:0007669"/>
    <property type="project" value="TreeGrafter"/>
</dbReference>
<dbReference type="GO" id="GO:0045476">
    <property type="term" value="P:nurse cell apoptotic process"/>
    <property type="evidence" value="ECO:0007669"/>
    <property type="project" value="UniProtKB-ARBA"/>
</dbReference>
<dbReference type="InterPro" id="IPR033139">
    <property type="entry name" value="Caspase_cys_AS"/>
</dbReference>
<feature type="domain" description="Caspase family p20" evidence="11">
    <location>
        <begin position="64"/>
        <end position="189"/>
    </location>
</feature>
<evidence type="ECO:0000259" key="10">
    <source>
        <dbReference type="PROSITE" id="PS50207"/>
    </source>
</evidence>
<keyword evidence="6" id="KW-0865">Zymogen</keyword>
<organism evidence="12">
    <name type="scientific">Penaeus monodon</name>
    <name type="common">Giant tiger prawn</name>
    <dbReference type="NCBI Taxonomy" id="6687"/>
    <lineage>
        <taxon>Eukaryota</taxon>
        <taxon>Metazoa</taxon>
        <taxon>Ecdysozoa</taxon>
        <taxon>Arthropoda</taxon>
        <taxon>Crustacea</taxon>
        <taxon>Multicrustacea</taxon>
        <taxon>Malacostraca</taxon>
        <taxon>Eumalacostraca</taxon>
        <taxon>Eucarida</taxon>
        <taxon>Decapoda</taxon>
        <taxon>Dendrobranchiata</taxon>
        <taxon>Penaeoidea</taxon>
        <taxon>Penaeidae</taxon>
        <taxon>Penaeus</taxon>
    </lineage>
</organism>
<dbReference type="GO" id="GO:0005737">
    <property type="term" value="C:cytoplasm"/>
    <property type="evidence" value="ECO:0007669"/>
    <property type="project" value="TreeGrafter"/>
</dbReference>
<evidence type="ECO:0000256" key="7">
    <source>
        <dbReference type="PIRSR" id="PIRSR038001-1"/>
    </source>
</evidence>
<evidence type="ECO:0000256" key="5">
    <source>
        <dbReference type="ARBA" id="ARBA00022807"/>
    </source>
</evidence>
<dbReference type="GO" id="GO:0004197">
    <property type="term" value="F:cysteine-type endopeptidase activity"/>
    <property type="evidence" value="ECO:0007669"/>
    <property type="project" value="InterPro"/>
</dbReference>
<dbReference type="GO" id="GO:1990525">
    <property type="term" value="F:BIR domain binding"/>
    <property type="evidence" value="ECO:0007669"/>
    <property type="project" value="UniProtKB-ARBA"/>
</dbReference>
<dbReference type="PIRSF" id="PIRSF038001">
    <property type="entry name" value="Caspase_ICE"/>
    <property type="match status" value="1"/>
</dbReference>
<dbReference type="Gene3D" id="3.40.50.1460">
    <property type="match status" value="1"/>
</dbReference>
<feature type="active site" evidence="7">
    <location>
        <position position="185"/>
    </location>
</feature>
<protein>
    <submittedName>
        <fullName evidence="12">Effector caspase</fullName>
    </submittedName>
</protein>
<dbReference type="GO" id="GO:0016322">
    <property type="term" value="P:neuron remodeling"/>
    <property type="evidence" value="ECO:0007669"/>
    <property type="project" value="UniProtKB-ARBA"/>
</dbReference>
<dbReference type="SMART" id="SM00115">
    <property type="entry name" value="CASc"/>
    <property type="match status" value="1"/>
</dbReference>
<evidence type="ECO:0000256" key="3">
    <source>
        <dbReference type="ARBA" id="ARBA00022703"/>
    </source>
</evidence>
<dbReference type="AlphaFoldDB" id="B0EVJ0"/>
<keyword evidence="3" id="KW-0053">Apoptosis</keyword>
<dbReference type="SUPFAM" id="SSF52129">
    <property type="entry name" value="Caspase-like"/>
    <property type="match status" value="1"/>
</dbReference>
<dbReference type="CDD" id="cd00032">
    <property type="entry name" value="CASc"/>
    <property type="match status" value="1"/>
</dbReference>
<dbReference type="PROSITE" id="PS01122">
    <property type="entry name" value="CASPASE_CYS"/>
    <property type="match status" value="1"/>
</dbReference>
<keyword evidence="5" id="KW-0788">Thiol protease</keyword>
<dbReference type="InterPro" id="IPR011600">
    <property type="entry name" value="Pept_C14_caspase"/>
</dbReference>
<evidence type="ECO:0000256" key="1">
    <source>
        <dbReference type="ARBA" id="ARBA00010134"/>
    </source>
</evidence>
<feature type="active site" evidence="7">
    <location>
        <position position="143"/>
    </location>
</feature>
<comment type="similarity">
    <text evidence="1 8">Belongs to the peptidase C14A family.</text>
</comment>
<dbReference type="MEROPS" id="C14.015"/>
<dbReference type="OrthoDB" id="6116485at2759"/>
<dbReference type="InterPro" id="IPR002398">
    <property type="entry name" value="Pept_C14"/>
</dbReference>
<accession>B0EVJ0</accession>
<keyword evidence="2" id="KW-0645">Protease</keyword>
<evidence type="ECO:0000256" key="6">
    <source>
        <dbReference type="ARBA" id="ARBA00023145"/>
    </source>
</evidence>
<name>B0EVJ0_PENMO</name>
<dbReference type="PROSITE" id="PS50207">
    <property type="entry name" value="CASPASE_P10"/>
    <property type="match status" value="1"/>
</dbReference>
<reference evidence="12" key="1">
    <citation type="journal article" date="2008" name="Dev. Comp. Immunol.">
        <title>Molecular cloning and characterization of an inhibitor of apoptosis protein (IAP) from the tiger shrimp, Penaeus monodon.</title>
        <authorList>
            <person name="Leu J.H."/>
            <person name="Kuo Y.C."/>
            <person name="Kou G.H."/>
            <person name="Lo C.F."/>
        </authorList>
    </citation>
    <scope>NUCLEOTIDE SEQUENCE</scope>
</reference>
<evidence type="ECO:0000256" key="9">
    <source>
        <dbReference type="SAM" id="MobiDB-lite"/>
    </source>
</evidence>
<evidence type="ECO:0000259" key="11">
    <source>
        <dbReference type="PROSITE" id="PS50208"/>
    </source>
</evidence>
<dbReference type="PANTHER" id="PTHR10454">
    <property type="entry name" value="CASPASE"/>
    <property type="match status" value="1"/>
</dbReference>
<feature type="domain" description="Caspase family p10" evidence="10">
    <location>
        <begin position="207"/>
        <end position="302"/>
    </location>
</feature>
<dbReference type="Pfam" id="PF00656">
    <property type="entry name" value="Peptidase_C14"/>
    <property type="match status" value="1"/>
</dbReference>
<evidence type="ECO:0000256" key="4">
    <source>
        <dbReference type="ARBA" id="ARBA00022801"/>
    </source>
</evidence>
<dbReference type="InterPro" id="IPR002138">
    <property type="entry name" value="Pept_C14_p10"/>
</dbReference>